<dbReference type="RefSeq" id="WP_078813973.1">
    <property type="nucleotide sequence ID" value="NZ_FUYE01000008.1"/>
</dbReference>
<name>A0A1T4YAM5_9BACT</name>
<gene>
    <name evidence="3" type="ORF">SAMN02745166_02805</name>
</gene>
<keyword evidence="4" id="KW-1185">Reference proteome</keyword>
<sequence length="150" mass="16931">MSDSPVRFIQIDDAARESNAWTNNEWLCRPDLVEAEKLLLVRANMAPMHCHPFHIHPHREEIIYVLYGRAEQWVGEECRVLKAGEMAHIPAGVVHATYNPHQEPLVFLAILSPAKLPDELAAVPDPQDVSDQVPWANLRAGRVECRTVEG</sequence>
<dbReference type="SUPFAM" id="SSF51182">
    <property type="entry name" value="RmlC-like cupins"/>
    <property type="match status" value="1"/>
</dbReference>
<organism evidence="3 4">
    <name type="scientific">Prosthecobacter debontii</name>
    <dbReference type="NCBI Taxonomy" id="48467"/>
    <lineage>
        <taxon>Bacteria</taxon>
        <taxon>Pseudomonadati</taxon>
        <taxon>Verrucomicrobiota</taxon>
        <taxon>Verrucomicrobiia</taxon>
        <taxon>Verrucomicrobiales</taxon>
        <taxon>Verrucomicrobiaceae</taxon>
        <taxon>Prosthecobacter</taxon>
    </lineage>
</organism>
<dbReference type="AlphaFoldDB" id="A0A1T4YAM5"/>
<dbReference type="PANTHER" id="PTHR35848:SF6">
    <property type="entry name" value="CUPIN TYPE-2 DOMAIN-CONTAINING PROTEIN"/>
    <property type="match status" value="1"/>
</dbReference>
<dbReference type="InterPro" id="IPR014710">
    <property type="entry name" value="RmlC-like_jellyroll"/>
</dbReference>
<dbReference type="Pfam" id="PF07883">
    <property type="entry name" value="Cupin_2"/>
    <property type="match status" value="1"/>
</dbReference>
<dbReference type="InterPro" id="IPR013096">
    <property type="entry name" value="Cupin_2"/>
</dbReference>
<keyword evidence="1" id="KW-0479">Metal-binding</keyword>
<dbReference type="OrthoDB" id="9811153at2"/>
<dbReference type="Gene3D" id="2.60.120.10">
    <property type="entry name" value="Jelly Rolls"/>
    <property type="match status" value="1"/>
</dbReference>
<evidence type="ECO:0000256" key="1">
    <source>
        <dbReference type="ARBA" id="ARBA00022723"/>
    </source>
</evidence>
<dbReference type="InterPro" id="IPR011051">
    <property type="entry name" value="RmlC_Cupin_sf"/>
</dbReference>
<dbReference type="PANTHER" id="PTHR35848">
    <property type="entry name" value="OXALATE-BINDING PROTEIN"/>
    <property type="match status" value="1"/>
</dbReference>
<evidence type="ECO:0000259" key="2">
    <source>
        <dbReference type="Pfam" id="PF07883"/>
    </source>
</evidence>
<dbReference type="EMBL" id="FUYE01000008">
    <property type="protein sequence ID" value="SKA98578.1"/>
    <property type="molecule type" value="Genomic_DNA"/>
</dbReference>
<dbReference type="Proteomes" id="UP000190774">
    <property type="component" value="Unassembled WGS sequence"/>
</dbReference>
<reference evidence="4" key="1">
    <citation type="submission" date="2017-02" db="EMBL/GenBank/DDBJ databases">
        <authorList>
            <person name="Varghese N."/>
            <person name="Submissions S."/>
        </authorList>
    </citation>
    <scope>NUCLEOTIDE SEQUENCE [LARGE SCALE GENOMIC DNA]</scope>
    <source>
        <strain evidence="4">ATCC 700200</strain>
    </source>
</reference>
<proteinExistence type="predicted"/>
<accession>A0A1T4YAM5</accession>
<dbReference type="STRING" id="48467.SAMN02745166_02805"/>
<feature type="domain" description="Cupin type-2" evidence="2">
    <location>
        <begin position="45"/>
        <end position="110"/>
    </location>
</feature>
<dbReference type="InterPro" id="IPR051610">
    <property type="entry name" value="GPI/OXD"/>
</dbReference>
<protein>
    <submittedName>
        <fullName evidence="3">Cupin domain-containing protein</fullName>
    </submittedName>
</protein>
<dbReference type="GO" id="GO:0046872">
    <property type="term" value="F:metal ion binding"/>
    <property type="evidence" value="ECO:0007669"/>
    <property type="project" value="UniProtKB-KW"/>
</dbReference>
<evidence type="ECO:0000313" key="3">
    <source>
        <dbReference type="EMBL" id="SKA98578.1"/>
    </source>
</evidence>
<evidence type="ECO:0000313" key="4">
    <source>
        <dbReference type="Proteomes" id="UP000190774"/>
    </source>
</evidence>